<dbReference type="PIRSF" id="PIRSF003107">
    <property type="entry name" value="PhoU"/>
    <property type="match status" value="1"/>
</dbReference>
<evidence type="ECO:0000313" key="10">
    <source>
        <dbReference type="Proteomes" id="UP000192569"/>
    </source>
</evidence>
<organism evidence="9 10">
    <name type="scientific">Thermanaeromonas toyohensis ToBE</name>
    <dbReference type="NCBI Taxonomy" id="698762"/>
    <lineage>
        <taxon>Bacteria</taxon>
        <taxon>Bacillati</taxon>
        <taxon>Bacillota</taxon>
        <taxon>Clostridia</taxon>
        <taxon>Neomoorellales</taxon>
        <taxon>Neomoorellaceae</taxon>
        <taxon>Thermanaeromonas</taxon>
    </lineage>
</organism>
<dbReference type="STRING" id="698762.SAMN00808754_3239"/>
<dbReference type="Pfam" id="PF01895">
    <property type="entry name" value="PhoU"/>
    <property type="match status" value="2"/>
</dbReference>
<comment type="subunit">
    <text evidence="3 7">Homodimer.</text>
</comment>
<dbReference type="InterPro" id="IPR026022">
    <property type="entry name" value="PhoU_dom"/>
</dbReference>
<dbReference type="Proteomes" id="UP000192569">
    <property type="component" value="Chromosome I"/>
</dbReference>
<comment type="subcellular location">
    <subcellularLocation>
        <location evidence="1 7">Cytoplasm</location>
    </subcellularLocation>
</comment>
<evidence type="ECO:0000256" key="7">
    <source>
        <dbReference type="PIRNR" id="PIRNR003107"/>
    </source>
</evidence>
<name>A0A1W1W3L8_9FIRM</name>
<keyword evidence="4 7" id="KW-0813">Transport</keyword>
<dbReference type="GO" id="GO:0006817">
    <property type="term" value="P:phosphate ion transport"/>
    <property type="evidence" value="ECO:0007669"/>
    <property type="project" value="UniProtKB-KW"/>
</dbReference>
<dbReference type="PANTHER" id="PTHR42930">
    <property type="entry name" value="PHOSPHATE-SPECIFIC TRANSPORT SYSTEM ACCESSORY PROTEIN PHOU"/>
    <property type="match status" value="1"/>
</dbReference>
<evidence type="ECO:0000259" key="8">
    <source>
        <dbReference type="Pfam" id="PF01895"/>
    </source>
</evidence>
<dbReference type="GO" id="GO:0005737">
    <property type="term" value="C:cytoplasm"/>
    <property type="evidence" value="ECO:0007669"/>
    <property type="project" value="UniProtKB-SubCell"/>
</dbReference>
<dbReference type="SUPFAM" id="SSF109755">
    <property type="entry name" value="PhoU-like"/>
    <property type="match status" value="1"/>
</dbReference>
<sequence length="236" mass="26503">MHNTAETLEGDGIMAGSIRQSFHQSLESLQQEILRMGSIVEQVIAKAVESLAKLDSKIANEVIEGDTIVDELELQIEDQCLKLIATQQPMAKDLRKIAAGFKIITDLERIADYSVDIARTANRIIATGQPLIKPLIDIPRMAELAQNMVKQALDAYVHGDVKLAYAVAESDDQVDHLHNQIFRELLVFMMEDPRTITQATYLLFVSRYLERIADHATNIAEEAIYLETGERKELND</sequence>
<dbReference type="EMBL" id="LT838272">
    <property type="protein sequence ID" value="SMC00050.1"/>
    <property type="molecule type" value="Genomic_DNA"/>
</dbReference>
<comment type="function">
    <text evidence="7">Plays a role in the regulation of phosphate uptake.</text>
</comment>
<reference evidence="9 10" key="1">
    <citation type="submission" date="2017-04" db="EMBL/GenBank/DDBJ databases">
        <authorList>
            <person name="Afonso C.L."/>
            <person name="Miller P.J."/>
            <person name="Scott M.A."/>
            <person name="Spackman E."/>
            <person name="Goraichik I."/>
            <person name="Dimitrov K.M."/>
            <person name="Suarez D.L."/>
            <person name="Swayne D.E."/>
        </authorList>
    </citation>
    <scope>NUCLEOTIDE SEQUENCE [LARGE SCALE GENOMIC DNA]</scope>
    <source>
        <strain evidence="9 10">ToBE</strain>
    </source>
</reference>
<evidence type="ECO:0000256" key="3">
    <source>
        <dbReference type="ARBA" id="ARBA00011738"/>
    </source>
</evidence>
<dbReference type="GO" id="GO:0045936">
    <property type="term" value="P:negative regulation of phosphate metabolic process"/>
    <property type="evidence" value="ECO:0007669"/>
    <property type="project" value="InterPro"/>
</dbReference>
<dbReference type="Gene3D" id="1.20.58.220">
    <property type="entry name" value="Phosphate transport system protein phou homolog 2, domain 2"/>
    <property type="match status" value="1"/>
</dbReference>
<evidence type="ECO:0000256" key="1">
    <source>
        <dbReference type="ARBA" id="ARBA00004496"/>
    </source>
</evidence>
<dbReference type="RefSeq" id="WP_277995829.1">
    <property type="nucleotide sequence ID" value="NZ_LT838272.1"/>
</dbReference>
<gene>
    <name evidence="9" type="ORF">SAMN00808754_3239</name>
</gene>
<feature type="domain" description="PhoU" evidence="8">
    <location>
        <begin position="138"/>
        <end position="222"/>
    </location>
</feature>
<dbReference type="PANTHER" id="PTHR42930:SF3">
    <property type="entry name" value="PHOSPHATE-SPECIFIC TRANSPORT SYSTEM ACCESSORY PROTEIN PHOU"/>
    <property type="match status" value="1"/>
</dbReference>
<dbReference type="FunFam" id="1.20.58.220:FF:000004">
    <property type="entry name" value="Phosphate-specific transport system accessory protein PhoU"/>
    <property type="match status" value="1"/>
</dbReference>
<protein>
    <recommendedName>
        <fullName evidence="7">Phosphate-specific transport system accessory protein PhoU</fullName>
    </recommendedName>
</protein>
<evidence type="ECO:0000313" key="9">
    <source>
        <dbReference type="EMBL" id="SMC00050.1"/>
    </source>
</evidence>
<evidence type="ECO:0000256" key="4">
    <source>
        <dbReference type="ARBA" id="ARBA00022448"/>
    </source>
</evidence>
<evidence type="ECO:0000256" key="6">
    <source>
        <dbReference type="ARBA" id="ARBA00022592"/>
    </source>
</evidence>
<dbReference type="NCBIfam" id="TIGR02135">
    <property type="entry name" value="phoU_full"/>
    <property type="match status" value="1"/>
</dbReference>
<keyword evidence="10" id="KW-1185">Reference proteome</keyword>
<dbReference type="GO" id="GO:0030643">
    <property type="term" value="P:intracellular phosphate ion homeostasis"/>
    <property type="evidence" value="ECO:0007669"/>
    <property type="project" value="InterPro"/>
</dbReference>
<dbReference type="AlphaFoldDB" id="A0A1W1W3L8"/>
<dbReference type="InterPro" id="IPR028366">
    <property type="entry name" value="PhoU"/>
</dbReference>
<evidence type="ECO:0000256" key="5">
    <source>
        <dbReference type="ARBA" id="ARBA00022490"/>
    </source>
</evidence>
<keyword evidence="5 7" id="KW-0963">Cytoplasm</keyword>
<evidence type="ECO:0000256" key="2">
    <source>
        <dbReference type="ARBA" id="ARBA00008107"/>
    </source>
</evidence>
<dbReference type="InterPro" id="IPR038078">
    <property type="entry name" value="PhoU-like_sf"/>
</dbReference>
<proteinExistence type="inferred from homology"/>
<comment type="similarity">
    <text evidence="2 7">Belongs to the PhoU family.</text>
</comment>
<keyword evidence="6 7" id="KW-0592">Phosphate transport</keyword>
<feature type="domain" description="PhoU" evidence="8">
    <location>
        <begin position="33"/>
        <end position="120"/>
    </location>
</feature>
<accession>A0A1W1W3L8</accession>